<dbReference type="EMBL" id="MHPP01000015">
    <property type="protein sequence ID" value="OGZ84522.1"/>
    <property type="molecule type" value="Genomic_DNA"/>
</dbReference>
<dbReference type="AlphaFoldDB" id="A0A1G2JBU4"/>
<evidence type="ECO:0000313" key="1">
    <source>
        <dbReference type="EMBL" id="OGZ84522.1"/>
    </source>
</evidence>
<comment type="caution">
    <text evidence="1">The sequence shown here is derived from an EMBL/GenBank/DDBJ whole genome shotgun (WGS) entry which is preliminary data.</text>
</comment>
<reference evidence="1 2" key="1">
    <citation type="journal article" date="2016" name="Nat. Commun.">
        <title>Thousands of microbial genomes shed light on interconnected biogeochemical processes in an aquifer system.</title>
        <authorList>
            <person name="Anantharaman K."/>
            <person name="Brown C.T."/>
            <person name="Hug L.A."/>
            <person name="Sharon I."/>
            <person name="Castelle C.J."/>
            <person name="Probst A.J."/>
            <person name="Thomas B.C."/>
            <person name="Singh A."/>
            <person name="Wilkins M.J."/>
            <person name="Karaoz U."/>
            <person name="Brodie E.L."/>
            <person name="Williams K.H."/>
            <person name="Hubbard S.S."/>
            <person name="Banfield J.F."/>
        </authorList>
    </citation>
    <scope>NUCLEOTIDE SEQUENCE [LARGE SCALE GENOMIC DNA]</scope>
</reference>
<dbReference type="Proteomes" id="UP000177751">
    <property type="component" value="Unassembled WGS sequence"/>
</dbReference>
<gene>
    <name evidence="1" type="ORF">A2401_01820</name>
</gene>
<accession>A0A1G2JBU4</accession>
<protein>
    <submittedName>
        <fullName evidence="1">Uncharacterized protein</fullName>
    </submittedName>
</protein>
<sequence length="89" mass="10301">MKYVYIVLFVGTELRSPYRKELSFDAPVAKGDTLNFCEPWGFKQGKANDPDTPAEVSDHSLWEVMDVTHYFDKEAKNSHLYLQVRPFKG</sequence>
<name>A0A1G2JBU4_9BACT</name>
<organism evidence="1 2">
    <name type="scientific">Candidatus Staskawiczbacteria bacterium RIFOXYC1_FULL_38_18</name>
    <dbReference type="NCBI Taxonomy" id="1802229"/>
    <lineage>
        <taxon>Bacteria</taxon>
        <taxon>Candidatus Staskawicziibacteriota</taxon>
    </lineage>
</organism>
<proteinExistence type="predicted"/>
<evidence type="ECO:0000313" key="2">
    <source>
        <dbReference type="Proteomes" id="UP000177751"/>
    </source>
</evidence>